<proteinExistence type="inferred from homology"/>
<gene>
    <name evidence="2" type="primary">yqiC</name>
    <name evidence="1" type="synonym">ubiK</name>
    <name evidence="2" type="ORF">PROFFT_A_00270</name>
</gene>
<reference evidence="2" key="1">
    <citation type="submission" date="2020-10" db="EMBL/GenBank/DDBJ databases">
        <authorList>
            <person name="Szabo G."/>
        </authorList>
    </citation>
    <scope>NUCLEOTIDE SEQUENCE</scope>
    <source>
        <strain evidence="2">PROFFT</strain>
    </source>
</reference>
<name>A0A8E4EZL1_9ENTR</name>
<dbReference type="PANTHER" id="PTHR38040:SF1">
    <property type="entry name" value="UBIQUINONE BIOSYNTHESIS ACCESSORY FACTOR UBIK"/>
    <property type="match status" value="1"/>
</dbReference>
<organism evidence="2 3">
    <name type="scientific">Candidatus Profftia tarda</name>
    <dbReference type="NCBI Taxonomy" id="1177216"/>
    <lineage>
        <taxon>Bacteria</taxon>
        <taxon>Pseudomonadati</taxon>
        <taxon>Pseudomonadota</taxon>
        <taxon>Gammaproteobacteria</taxon>
        <taxon>Enterobacterales</taxon>
        <taxon>Enterobacteriaceae</taxon>
        <taxon>Candidatus Profftia</taxon>
    </lineage>
</organism>
<comment type="pathway">
    <text evidence="1">Cofactor biosynthesis; ubiquinone biosynthesis.</text>
</comment>
<dbReference type="HAMAP" id="MF_02216">
    <property type="entry name" value="UbiK"/>
    <property type="match status" value="1"/>
</dbReference>
<evidence type="ECO:0000313" key="3">
    <source>
        <dbReference type="Proteomes" id="UP000683585"/>
    </source>
</evidence>
<protein>
    <recommendedName>
        <fullName evidence="1">Ubiquinone biosynthesis accessory factor UbiK</fullName>
    </recommendedName>
</protein>
<accession>A0A8E4EZL1</accession>
<dbReference type="KEGG" id="ptf:PROFFT_A_00270"/>
<dbReference type="GO" id="GO:0006744">
    <property type="term" value="P:ubiquinone biosynthetic process"/>
    <property type="evidence" value="ECO:0007669"/>
    <property type="project" value="UniProtKB-UniRule"/>
</dbReference>
<dbReference type="RefSeq" id="WP_216782473.1">
    <property type="nucleotide sequence ID" value="NZ_LR890047.1"/>
</dbReference>
<dbReference type="UniPathway" id="UPA00232"/>
<evidence type="ECO:0000313" key="2">
    <source>
        <dbReference type="EMBL" id="CAD6506999.1"/>
    </source>
</evidence>
<comment type="subcellular location">
    <subcellularLocation>
        <location evidence="1">Cytoplasm</location>
    </subcellularLocation>
</comment>
<keyword evidence="1" id="KW-0831">Ubiquinone biosynthesis</keyword>
<comment type="similarity">
    <text evidence="1">Belongs to the UbiK family.</text>
</comment>
<dbReference type="NCBIfam" id="NF047835">
    <property type="entry name" value="UbiqAccUbiK"/>
    <property type="match status" value="1"/>
</dbReference>
<dbReference type="PANTHER" id="PTHR38040">
    <property type="entry name" value="UBIQUINONE BIOSYNTHESIS ACCESSORY FACTOR UBIK"/>
    <property type="match status" value="1"/>
</dbReference>
<keyword evidence="3" id="KW-1185">Reference proteome</keyword>
<sequence length="93" mass="10897">MINSKKIEQIARQVHDAIPKGLRNIGDNLENKILRILQAQFHRMNLVNREEFDLQTKILLRNREKLASIEKRLAILEDHLTKVKTTSNNKQAE</sequence>
<dbReference type="InterPro" id="IPR007475">
    <property type="entry name" value="UbiK"/>
</dbReference>
<comment type="function">
    <text evidence="1">Required for efficient ubiquinone (coenzyme Q) biosynthesis. UbiK is probably an accessory factor of Ubi enzymes and facilitates ubiquinone biosynthesis by acting as an assembly factor, a targeting factor, or both.</text>
</comment>
<dbReference type="EMBL" id="LR890047">
    <property type="protein sequence ID" value="CAD6506999.1"/>
    <property type="molecule type" value="Genomic_DNA"/>
</dbReference>
<dbReference type="Pfam" id="PF04380">
    <property type="entry name" value="BMFP"/>
    <property type="match status" value="1"/>
</dbReference>
<keyword evidence="1" id="KW-0963">Cytoplasm</keyword>
<dbReference type="GO" id="GO:0005829">
    <property type="term" value="C:cytosol"/>
    <property type="evidence" value="ECO:0007669"/>
    <property type="project" value="TreeGrafter"/>
</dbReference>
<dbReference type="AlphaFoldDB" id="A0A8E4EZL1"/>
<dbReference type="Proteomes" id="UP000683585">
    <property type="component" value="Chromosome"/>
</dbReference>
<evidence type="ECO:0000256" key="1">
    <source>
        <dbReference type="HAMAP-Rule" id="MF_02216"/>
    </source>
</evidence>